<dbReference type="OrthoDB" id="283550at2759"/>
<organism evidence="2 3">
    <name type="scientific">Paramecium pentaurelia</name>
    <dbReference type="NCBI Taxonomy" id="43138"/>
    <lineage>
        <taxon>Eukaryota</taxon>
        <taxon>Sar</taxon>
        <taxon>Alveolata</taxon>
        <taxon>Ciliophora</taxon>
        <taxon>Intramacronucleata</taxon>
        <taxon>Oligohymenophorea</taxon>
        <taxon>Peniculida</taxon>
        <taxon>Parameciidae</taxon>
        <taxon>Paramecium</taxon>
    </lineage>
</organism>
<dbReference type="EMBL" id="CAJJDO010000105">
    <property type="protein sequence ID" value="CAD8193990.1"/>
    <property type="molecule type" value="Genomic_DNA"/>
</dbReference>
<dbReference type="InterPro" id="IPR051291">
    <property type="entry name" value="CIMAP"/>
</dbReference>
<accession>A0A8S1WZN1</accession>
<protein>
    <submittedName>
        <fullName evidence="2">Uncharacterized protein</fullName>
    </submittedName>
</protein>
<dbReference type="AlphaFoldDB" id="A0A8S1WZN1"/>
<reference evidence="2" key="1">
    <citation type="submission" date="2021-01" db="EMBL/GenBank/DDBJ databases">
        <authorList>
            <consortium name="Genoscope - CEA"/>
            <person name="William W."/>
        </authorList>
    </citation>
    <scope>NUCLEOTIDE SEQUENCE</scope>
</reference>
<evidence type="ECO:0000313" key="2">
    <source>
        <dbReference type="EMBL" id="CAD8193990.1"/>
    </source>
</evidence>
<dbReference type="PANTHER" id="PTHR21580:SF28">
    <property type="entry name" value="BOREALIN N-TERMINAL DOMAIN-CONTAINING PROTEIN-RELATED"/>
    <property type="match status" value="1"/>
</dbReference>
<evidence type="ECO:0000313" key="3">
    <source>
        <dbReference type="Proteomes" id="UP000689195"/>
    </source>
</evidence>
<evidence type="ECO:0000256" key="1">
    <source>
        <dbReference type="SAM" id="MobiDB-lite"/>
    </source>
</evidence>
<dbReference type="Pfam" id="PF07004">
    <property type="entry name" value="SHIPPO-rpt"/>
    <property type="match status" value="12"/>
</dbReference>
<dbReference type="Proteomes" id="UP000689195">
    <property type="component" value="Unassembled WGS sequence"/>
</dbReference>
<comment type="caution">
    <text evidence="2">The sequence shown here is derived from an EMBL/GenBank/DDBJ whole genome shotgun (WGS) entry which is preliminary data.</text>
</comment>
<gene>
    <name evidence="2" type="ORF">PPENT_87.1.T1050150</name>
</gene>
<name>A0A8S1WZN1_9CILI</name>
<proteinExistence type="predicted"/>
<sequence>MVSAFSIGQAKRSDPSIKTLAPGPNAYLPKLLPKQQAPQWTIGGAAQRIGRSTSYGPGPGQYQYQQKVIEGPKYSIVGKHQTKQISLSPGPGNYNDESFCSIYRKPPMYTLGIKHYTSAKEFLPGPGQYDLNSSYVSNNSIKFPTQPRLTSLEGGMSPGPGQYNIDKAVKLAMEKTQPSWIIGTSQRQQELKKSQITPGPGAYQLSVLLNLKKNFTIKQKLQLKDPNVSAPGPGAYDSDFSIIKSHYPTYKIGTEQRSTKNLLDKFLPGPGQYYRERIDSLSSLQKSAPSFKMPQALRKDLNDSITITPGPGQYQIPKIRDSQMITMKGFKYNPNNSVHFPGPGQYNPDDSMCKLKDGSVKIAPEQRSKALLTQYVPGPGSYSMKSTLEGPSWGFKKEIRSTLIKKDFNPGPGSYNIPPKFNDVPKYLLQK</sequence>
<dbReference type="PANTHER" id="PTHR21580">
    <property type="entry name" value="SHIPPO-1-RELATED"/>
    <property type="match status" value="1"/>
</dbReference>
<feature type="region of interest" description="Disordered" evidence="1">
    <location>
        <begin position="1"/>
        <end position="20"/>
    </location>
</feature>
<keyword evidence="3" id="KW-1185">Reference proteome</keyword>
<dbReference type="InterPro" id="IPR010736">
    <property type="entry name" value="SHIPPO-rpt"/>
</dbReference>